<evidence type="ECO:0000256" key="4">
    <source>
        <dbReference type="ARBA" id="ARBA00023163"/>
    </source>
</evidence>
<organism evidence="7 8">
    <name type="scientific">Allonocardiopsis opalescens</name>
    <dbReference type="NCBI Taxonomy" id="1144618"/>
    <lineage>
        <taxon>Bacteria</taxon>
        <taxon>Bacillati</taxon>
        <taxon>Actinomycetota</taxon>
        <taxon>Actinomycetes</taxon>
        <taxon>Streptosporangiales</taxon>
        <taxon>Allonocardiopsis</taxon>
    </lineage>
</organism>
<dbReference type="PROSITE" id="PS50937">
    <property type="entry name" value="HTH_MERR_2"/>
    <property type="match status" value="1"/>
</dbReference>
<keyword evidence="4" id="KW-0804">Transcription</keyword>
<evidence type="ECO:0000313" key="8">
    <source>
        <dbReference type="Proteomes" id="UP000237846"/>
    </source>
</evidence>
<evidence type="ECO:0000313" key="7">
    <source>
        <dbReference type="EMBL" id="PRX99050.1"/>
    </source>
</evidence>
<keyword evidence="2" id="KW-0805">Transcription regulation</keyword>
<dbReference type="InterPro" id="IPR000551">
    <property type="entry name" value="MerR-type_HTH_dom"/>
</dbReference>
<sequence>MLTSPPTVQVNVNMKSSVHVAAGSRIDPSAELTIGELAGHFGLATHVLRHWETMGLLQPARRVSGRRRYTYEHVITTVLILQGKAAGFSLEQMRTIVAGPGREEQRAILADHLAELDRRLARLRQAREAVAHLMQCSAESIASCPSVREMAERMATGAEYECDDAPSPVVHDAITSGCER</sequence>
<keyword evidence="3 7" id="KW-0238">DNA-binding</keyword>
<comment type="caution">
    <text evidence="7">The sequence shown here is derived from an EMBL/GenBank/DDBJ whole genome shotgun (WGS) entry which is preliminary data.</text>
</comment>
<dbReference type="GO" id="GO:0003677">
    <property type="term" value="F:DNA binding"/>
    <property type="evidence" value="ECO:0007669"/>
    <property type="project" value="UniProtKB-KW"/>
</dbReference>
<dbReference type="Proteomes" id="UP000237846">
    <property type="component" value="Unassembled WGS sequence"/>
</dbReference>
<feature type="coiled-coil region" evidence="5">
    <location>
        <begin position="106"/>
        <end position="133"/>
    </location>
</feature>
<dbReference type="Pfam" id="PF13411">
    <property type="entry name" value="MerR_1"/>
    <property type="match status" value="1"/>
</dbReference>
<dbReference type="SMART" id="SM00422">
    <property type="entry name" value="HTH_MERR"/>
    <property type="match status" value="1"/>
</dbReference>
<dbReference type="PANTHER" id="PTHR30204:SF69">
    <property type="entry name" value="MERR-FAMILY TRANSCRIPTIONAL REGULATOR"/>
    <property type="match status" value="1"/>
</dbReference>
<protein>
    <submittedName>
        <fullName evidence="7">DNA-binding transcriptional MerR regulator</fullName>
    </submittedName>
</protein>
<dbReference type="PANTHER" id="PTHR30204">
    <property type="entry name" value="REDOX-CYCLING DRUG-SENSING TRANSCRIPTIONAL ACTIVATOR SOXR"/>
    <property type="match status" value="1"/>
</dbReference>
<dbReference type="SUPFAM" id="SSF46955">
    <property type="entry name" value="Putative DNA-binding domain"/>
    <property type="match status" value="1"/>
</dbReference>
<accession>A0A2T0Q5K2</accession>
<evidence type="ECO:0000256" key="1">
    <source>
        <dbReference type="ARBA" id="ARBA00022491"/>
    </source>
</evidence>
<gene>
    <name evidence="7" type="ORF">CLV72_104630</name>
</gene>
<name>A0A2T0Q5K2_9ACTN</name>
<dbReference type="InterPro" id="IPR009061">
    <property type="entry name" value="DNA-bd_dom_put_sf"/>
</dbReference>
<evidence type="ECO:0000256" key="2">
    <source>
        <dbReference type="ARBA" id="ARBA00023015"/>
    </source>
</evidence>
<proteinExistence type="predicted"/>
<dbReference type="CDD" id="cd00592">
    <property type="entry name" value="HTH_MerR-like"/>
    <property type="match status" value="1"/>
</dbReference>
<keyword evidence="1" id="KW-0678">Repressor</keyword>
<evidence type="ECO:0000256" key="3">
    <source>
        <dbReference type="ARBA" id="ARBA00023125"/>
    </source>
</evidence>
<feature type="domain" description="HTH merR-type" evidence="6">
    <location>
        <begin position="31"/>
        <end position="99"/>
    </location>
</feature>
<keyword evidence="8" id="KW-1185">Reference proteome</keyword>
<dbReference type="InterPro" id="IPR047057">
    <property type="entry name" value="MerR_fam"/>
</dbReference>
<evidence type="ECO:0000256" key="5">
    <source>
        <dbReference type="SAM" id="Coils"/>
    </source>
</evidence>
<dbReference type="EMBL" id="PVZC01000004">
    <property type="protein sequence ID" value="PRX99050.1"/>
    <property type="molecule type" value="Genomic_DNA"/>
</dbReference>
<dbReference type="AlphaFoldDB" id="A0A2T0Q5K2"/>
<reference evidence="7 8" key="1">
    <citation type="submission" date="2018-03" db="EMBL/GenBank/DDBJ databases">
        <title>Genomic Encyclopedia of Archaeal and Bacterial Type Strains, Phase II (KMG-II): from individual species to whole genera.</title>
        <authorList>
            <person name="Goeker M."/>
        </authorList>
    </citation>
    <scope>NUCLEOTIDE SEQUENCE [LARGE SCALE GENOMIC DNA]</scope>
    <source>
        <strain evidence="7 8">DSM 45601</strain>
    </source>
</reference>
<evidence type="ECO:0000259" key="6">
    <source>
        <dbReference type="PROSITE" id="PS50937"/>
    </source>
</evidence>
<keyword evidence="5" id="KW-0175">Coiled coil</keyword>
<dbReference type="Gene3D" id="1.10.1660.10">
    <property type="match status" value="1"/>
</dbReference>
<dbReference type="GO" id="GO:0003700">
    <property type="term" value="F:DNA-binding transcription factor activity"/>
    <property type="evidence" value="ECO:0007669"/>
    <property type="project" value="InterPro"/>
</dbReference>